<dbReference type="Proteomes" id="UP000019478">
    <property type="component" value="Unassembled WGS sequence"/>
</dbReference>
<keyword evidence="2" id="KW-0547">Nucleotide-binding</keyword>
<dbReference type="Pfam" id="PF00176">
    <property type="entry name" value="SNF2-rel_dom"/>
    <property type="match status" value="1"/>
</dbReference>
<feature type="compositionally biased region" description="Acidic residues" evidence="6">
    <location>
        <begin position="1"/>
        <end position="13"/>
    </location>
</feature>
<evidence type="ECO:0000256" key="3">
    <source>
        <dbReference type="ARBA" id="ARBA00022801"/>
    </source>
</evidence>
<evidence type="ECO:0000256" key="5">
    <source>
        <dbReference type="ARBA" id="ARBA00023242"/>
    </source>
</evidence>
<sequence>MVFTDSEDDDLDDSQVKQEPRNGTKVVTANQADSHGTDSHETISSTVTEAEDSGASFAAKTANSERRRSPAAAIHEPVRLDSDDELNYAWTDDEKSKKRAAEAKKRAMKSARKARAIAKEMDAPPQVRTGGATTGVGRQAPRKRRKLKEYDESDPDEDLMEWTTPDYVQSRKKTFEERTRRLKAGGLQLPPSYNEVFFSDDENPQNLKERPDFPQSSAIREYKDVELPYSLGLIPAPIAQFLREYQVTGVAFLHELFVYQKGGILSDDMGLGKTVQIIAFLTAAYGKTGDERDNKRMRKMRRAGQEYPRTLIICPGTLMNNWKDEFKRWGWWHVDLYHGNASHRHEVFLEAQAGMLEVMITTYHTYRANRSEINMVQWDCVVADECHQIKDRRSDTAKAMNEVNALCRIGLTGTAIQNKYEELWTLLNWTNPGRFGPVSTWRTSICEPLKLGQSHDASNYQLARARKTAKMLVNNLLPQFFLRRTKALIKDQLPKKTDRVIFCPLTAMQARAYQNFIESDIVDHIKNSGELCDCGSGKKSGWCCHMELADGSKWQGWVFPAIHVLQKISNHLAVLIPQGADSSEKQAKDLDILQITMPEQWPSIYRTRDSIMHTGNPEYCGKWRVLKKLLSFWHDQGDNKVLIFSHSVRLLRMLRDLFISTEFNVKYLDGNMQYDDRYAAVQEFNTDPTQFVFLISTRAGGVGLNITSANKVVVVDPNWNPAYDLQAQDRAYRIGQTRDVEVFRLVSQGTLEEVVYARQIYKQQQANIGYNATSERRYFQGVQDRKDQKGEIFGLQNLFAYQNENQVLREIVNKTNIAESKAGVRVADLDPEEHDSDYNDDSDAMKEQGILPRPIKGEEDAAISQLAAEILGEPQPRSKTPFAPGKIAVVRKHDPIQAILSSVGVSYTHENSEVIGSSKVEALLSKRAEEAASTDRHWGMQEQQSKVFQDESQTEPTNGTVYMNGHEVDHGNITPNGGIRYKYRPPQAVMKRQFCSMARWAGYGNDVVSFALVVENWTQAERRKCLDRFYRYRRDVLDSLLDSPDIKNNEAKAERGVGVRFEMTNDLQDNPSVRVKSEMKKEVKAETCVKQEMNAETPSMELKAETLVKGEVNTKASIKIESDTLVLDNETDTEEEDDEL</sequence>
<dbReference type="SUPFAM" id="SSF52540">
    <property type="entry name" value="P-loop containing nucleoside triphosphate hydrolases"/>
    <property type="match status" value="2"/>
</dbReference>
<dbReference type="InterPro" id="IPR050496">
    <property type="entry name" value="SNF2_RAD54_helicase_repair"/>
</dbReference>
<evidence type="ECO:0000259" key="8">
    <source>
        <dbReference type="PROSITE" id="PS51194"/>
    </source>
</evidence>
<reference evidence="9 10" key="1">
    <citation type="submission" date="2013-03" db="EMBL/GenBank/DDBJ databases">
        <title>The Genome Sequence of Capronia epimyces CBS 606.96.</title>
        <authorList>
            <consortium name="The Broad Institute Genomics Platform"/>
            <person name="Cuomo C."/>
            <person name="de Hoog S."/>
            <person name="Gorbushina A."/>
            <person name="Walker B."/>
            <person name="Young S.K."/>
            <person name="Zeng Q."/>
            <person name="Gargeya S."/>
            <person name="Fitzgerald M."/>
            <person name="Haas B."/>
            <person name="Abouelleil A."/>
            <person name="Allen A.W."/>
            <person name="Alvarado L."/>
            <person name="Arachchi H.M."/>
            <person name="Berlin A.M."/>
            <person name="Chapman S.B."/>
            <person name="Gainer-Dewar J."/>
            <person name="Goldberg J."/>
            <person name="Griggs A."/>
            <person name="Gujja S."/>
            <person name="Hansen M."/>
            <person name="Howarth C."/>
            <person name="Imamovic A."/>
            <person name="Ireland A."/>
            <person name="Larimer J."/>
            <person name="McCowan C."/>
            <person name="Murphy C."/>
            <person name="Pearson M."/>
            <person name="Poon T.W."/>
            <person name="Priest M."/>
            <person name="Roberts A."/>
            <person name="Saif S."/>
            <person name="Shea T."/>
            <person name="Sisk P."/>
            <person name="Sykes S."/>
            <person name="Wortman J."/>
            <person name="Nusbaum C."/>
            <person name="Birren B."/>
        </authorList>
    </citation>
    <scope>NUCLEOTIDE SEQUENCE [LARGE SCALE GENOMIC DNA]</scope>
    <source>
        <strain evidence="9 10">CBS 606.96</strain>
    </source>
</reference>
<feature type="domain" description="Helicase ATP-binding" evidence="7">
    <location>
        <begin position="254"/>
        <end position="433"/>
    </location>
</feature>
<dbReference type="InterPro" id="IPR049730">
    <property type="entry name" value="SNF2/RAD54-like_C"/>
</dbReference>
<dbReference type="PROSITE" id="PS51192">
    <property type="entry name" value="HELICASE_ATP_BIND_1"/>
    <property type="match status" value="1"/>
</dbReference>
<dbReference type="SMART" id="SM00490">
    <property type="entry name" value="HELICc"/>
    <property type="match status" value="1"/>
</dbReference>
<feature type="compositionally biased region" description="Low complexity" evidence="6">
    <location>
        <begin position="126"/>
        <end position="139"/>
    </location>
</feature>
<protein>
    <recommendedName>
        <fullName evidence="11">DNA excision repair protein ERCC-6</fullName>
    </recommendedName>
</protein>
<accession>W9YCY7</accession>
<feature type="compositionally biased region" description="Basic and acidic residues" evidence="6">
    <location>
        <begin position="92"/>
        <end position="105"/>
    </location>
</feature>
<feature type="compositionally biased region" description="Polar residues" evidence="6">
    <location>
        <begin position="25"/>
        <end position="34"/>
    </location>
</feature>
<dbReference type="Pfam" id="PF14773">
    <property type="entry name" value="VIGSSK"/>
    <property type="match status" value="1"/>
</dbReference>
<dbReference type="PANTHER" id="PTHR45629">
    <property type="entry name" value="SNF2/RAD54 FAMILY MEMBER"/>
    <property type="match status" value="1"/>
</dbReference>
<dbReference type="SMART" id="SM00487">
    <property type="entry name" value="DEXDc"/>
    <property type="match status" value="1"/>
</dbReference>
<dbReference type="RefSeq" id="XP_007732405.1">
    <property type="nucleotide sequence ID" value="XM_007734215.1"/>
</dbReference>
<proteinExistence type="predicted"/>
<dbReference type="PROSITE" id="PS51194">
    <property type="entry name" value="HELICASE_CTER"/>
    <property type="match status" value="1"/>
</dbReference>
<dbReference type="InterPro" id="IPR038718">
    <property type="entry name" value="SNF2-like_sf"/>
</dbReference>
<keyword evidence="4" id="KW-0067">ATP-binding</keyword>
<keyword evidence="10" id="KW-1185">Reference proteome</keyword>
<dbReference type="InterPro" id="IPR014001">
    <property type="entry name" value="Helicase_ATP-bd"/>
</dbReference>
<dbReference type="GO" id="GO:0005524">
    <property type="term" value="F:ATP binding"/>
    <property type="evidence" value="ECO:0007669"/>
    <property type="project" value="InterPro"/>
</dbReference>
<dbReference type="GO" id="GO:0005634">
    <property type="term" value="C:nucleus"/>
    <property type="evidence" value="ECO:0007669"/>
    <property type="project" value="UniProtKB-SubCell"/>
</dbReference>
<keyword evidence="3" id="KW-0378">Hydrolase</keyword>
<dbReference type="STRING" id="1182542.W9YCY7"/>
<dbReference type="Gene3D" id="3.40.50.300">
    <property type="entry name" value="P-loop containing nucleotide triphosphate hydrolases"/>
    <property type="match status" value="1"/>
</dbReference>
<evidence type="ECO:0000256" key="1">
    <source>
        <dbReference type="ARBA" id="ARBA00004123"/>
    </source>
</evidence>
<evidence type="ECO:0000256" key="4">
    <source>
        <dbReference type="ARBA" id="ARBA00022840"/>
    </source>
</evidence>
<feature type="compositionally biased region" description="Basic residues" evidence="6">
    <location>
        <begin position="106"/>
        <end position="116"/>
    </location>
</feature>
<evidence type="ECO:0000259" key="7">
    <source>
        <dbReference type="PROSITE" id="PS51192"/>
    </source>
</evidence>
<evidence type="ECO:0000256" key="2">
    <source>
        <dbReference type="ARBA" id="ARBA00022741"/>
    </source>
</evidence>
<gene>
    <name evidence="9" type="ORF">A1O3_04084</name>
</gene>
<keyword evidence="5" id="KW-0539">Nucleus</keyword>
<dbReference type="InterPro" id="IPR057931">
    <property type="entry name" value="RHH_ERCC6L2"/>
</dbReference>
<dbReference type="AlphaFoldDB" id="W9YCY7"/>
<name>W9YCY7_9EURO</name>
<evidence type="ECO:0000313" key="10">
    <source>
        <dbReference type="Proteomes" id="UP000019478"/>
    </source>
</evidence>
<organism evidence="9 10">
    <name type="scientific">Capronia epimyces CBS 606.96</name>
    <dbReference type="NCBI Taxonomy" id="1182542"/>
    <lineage>
        <taxon>Eukaryota</taxon>
        <taxon>Fungi</taxon>
        <taxon>Dikarya</taxon>
        <taxon>Ascomycota</taxon>
        <taxon>Pezizomycotina</taxon>
        <taxon>Eurotiomycetes</taxon>
        <taxon>Chaetothyriomycetidae</taxon>
        <taxon>Chaetothyriales</taxon>
        <taxon>Herpotrichiellaceae</taxon>
        <taxon>Capronia</taxon>
    </lineage>
</organism>
<dbReference type="Pfam" id="PF25806">
    <property type="entry name" value="RHH_ERCC6L2"/>
    <property type="match status" value="1"/>
</dbReference>
<feature type="domain" description="Helicase C-terminal" evidence="8">
    <location>
        <begin position="625"/>
        <end position="779"/>
    </location>
</feature>
<dbReference type="Gene3D" id="3.40.50.10810">
    <property type="entry name" value="Tandem AAA-ATPase domain"/>
    <property type="match status" value="1"/>
</dbReference>
<dbReference type="InterPro" id="IPR027417">
    <property type="entry name" value="P-loop_NTPase"/>
</dbReference>
<dbReference type="EMBL" id="AMGY01000003">
    <property type="protein sequence ID" value="EXJ87126.1"/>
    <property type="molecule type" value="Genomic_DNA"/>
</dbReference>
<dbReference type="InterPro" id="IPR000330">
    <property type="entry name" value="SNF2_N"/>
</dbReference>
<evidence type="ECO:0000256" key="6">
    <source>
        <dbReference type="SAM" id="MobiDB-lite"/>
    </source>
</evidence>
<comment type="caution">
    <text evidence="9">The sequence shown here is derived from an EMBL/GenBank/DDBJ whole genome shotgun (WGS) entry which is preliminary data.</text>
</comment>
<evidence type="ECO:0008006" key="11">
    <source>
        <dbReference type="Google" id="ProtNLM"/>
    </source>
</evidence>
<comment type="subcellular location">
    <subcellularLocation>
        <location evidence="1">Nucleus</location>
    </subcellularLocation>
</comment>
<dbReference type="Pfam" id="PF00271">
    <property type="entry name" value="Helicase_C"/>
    <property type="match status" value="1"/>
</dbReference>
<dbReference type="InterPro" id="IPR001650">
    <property type="entry name" value="Helicase_C-like"/>
</dbReference>
<evidence type="ECO:0000313" key="9">
    <source>
        <dbReference type="EMBL" id="EXJ87126.1"/>
    </source>
</evidence>
<dbReference type="GO" id="GO:0016787">
    <property type="term" value="F:hydrolase activity"/>
    <property type="evidence" value="ECO:0007669"/>
    <property type="project" value="UniProtKB-KW"/>
</dbReference>
<dbReference type="FunFam" id="3.40.50.10810:FF:000019">
    <property type="entry name" value="DNA excision repair protein ERCC-6-like 2 isoform X1"/>
    <property type="match status" value="1"/>
</dbReference>
<dbReference type="PANTHER" id="PTHR45629:SF7">
    <property type="entry name" value="DNA EXCISION REPAIR PROTEIN ERCC-6-RELATED"/>
    <property type="match status" value="1"/>
</dbReference>
<dbReference type="InterPro" id="IPR029256">
    <property type="entry name" value="Heliccase-ass-bd"/>
</dbReference>
<dbReference type="eggNOG" id="KOG0387">
    <property type="taxonomic scope" value="Eukaryota"/>
</dbReference>
<dbReference type="HOGENOM" id="CLU_000315_4_0_1"/>
<dbReference type="GeneID" id="19168205"/>
<feature type="region of interest" description="Disordered" evidence="6">
    <location>
        <begin position="1"/>
        <end position="158"/>
    </location>
</feature>
<dbReference type="CDD" id="cd18793">
    <property type="entry name" value="SF2_C_SNF"/>
    <property type="match status" value="1"/>
</dbReference>
<dbReference type="OrthoDB" id="413460at2759"/>